<dbReference type="GO" id="GO:0030596">
    <property type="term" value="F:alpha-L-rhamnosidase activity"/>
    <property type="evidence" value="ECO:0007669"/>
    <property type="project" value="UniProtKB-EC"/>
</dbReference>
<accession>A0A401ZCX1</accession>
<dbReference type="Pfam" id="PF17390">
    <property type="entry name" value="Bac_rhamnosid_C"/>
    <property type="match status" value="1"/>
</dbReference>
<dbReference type="GO" id="GO:0005975">
    <property type="term" value="P:carbohydrate metabolic process"/>
    <property type="evidence" value="ECO:0007669"/>
    <property type="project" value="InterPro"/>
</dbReference>
<evidence type="ECO:0000259" key="6">
    <source>
        <dbReference type="Pfam" id="PF17389"/>
    </source>
</evidence>
<evidence type="ECO:0000256" key="1">
    <source>
        <dbReference type="ARBA" id="ARBA00001445"/>
    </source>
</evidence>
<comment type="catalytic activity">
    <reaction evidence="1">
        <text>Hydrolysis of terminal non-reducing alpha-L-rhamnose residues in alpha-L-rhamnosides.</text>
        <dbReference type="EC" id="3.2.1.40"/>
    </reaction>
</comment>
<dbReference type="SUPFAM" id="SSF48208">
    <property type="entry name" value="Six-hairpin glycosidases"/>
    <property type="match status" value="1"/>
</dbReference>
<dbReference type="Pfam" id="PF17389">
    <property type="entry name" value="Bac_rhamnosid6H"/>
    <property type="match status" value="1"/>
</dbReference>
<dbReference type="Gene3D" id="2.60.120.260">
    <property type="entry name" value="Galactose-binding domain-like"/>
    <property type="match status" value="2"/>
</dbReference>
<evidence type="ECO:0000259" key="4">
    <source>
        <dbReference type="Pfam" id="PF05592"/>
    </source>
</evidence>
<keyword evidence="3" id="KW-0378">Hydrolase</keyword>
<dbReference type="InterPro" id="IPR016007">
    <property type="entry name" value="Alpha_rhamnosid"/>
</dbReference>
<dbReference type="InterPro" id="IPR008902">
    <property type="entry name" value="Rhamnosid_concanavalin"/>
</dbReference>
<dbReference type="PIRSF" id="PIRSF010631">
    <property type="entry name" value="A-rhamnsds"/>
    <property type="match status" value="1"/>
</dbReference>
<dbReference type="AlphaFoldDB" id="A0A401ZCX1"/>
<feature type="domain" description="Alpha-L-rhamnosidase C-terminal" evidence="7">
    <location>
        <begin position="796"/>
        <end position="868"/>
    </location>
</feature>
<dbReference type="InterPro" id="IPR012341">
    <property type="entry name" value="6hp_glycosidase-like_sf"/>
</dbReference>
<dbReference type="InterPro" id="IPR013737">
    <property type="entry name" value="Bac_rhamnosid_N"/>
</dbReference>
<dbReference type="Gene3D" id="1.50.10.10">
    <property type="match status" value="1"/>
</dbReference>
<gene>
    <name evidence="8" type="ORF">KDAU_20120</name>
</gene>
<dbReference type="Gene3D" id="2.60.40.10">
    <property type="entry name" value="Immunoglobulins"/>
    <property type="match status" value="1"/>
</dbReference>
<organism evidence="8 9">
    <name type="scientific">Dictyobacter aurantiacus</name>
    <dbReference type="NCBI Taxonomy" id="1936993"/>
    <lineage>
        <taxon>Bacteria</taxon>
        <taxon>Bacillati</taxon>
        <taxon>Chloroflexota</taxon>
        <taxon>Ktedonobacteria</taxon>
        <taxon>Ktedonobacterales</taxon>
        <taxon>Dictyobacteraceae</taxon>
        <taxon>Dictyobacter</taxon>
    </lineage>
</organism>
<dbReference type="InterPro" id="IPR035396">
    <property type="entry name" value="Bac_rhamnosid6H"/>
</dbReference>
<dbReference type="Pfam" id="PF08531">
    <property type="entry name" value="Bac_rhamnosid_N"/>
    <property type="match status" value="1"/>
</dbReference>
<dbReference type="OrthoDB" id="9761045at2"/>
<proteinExistence type="predicted"/>
<dbReference type="PANTHER" id="PTHR33307">
    <property type="entry name" value="ALPHA-RHAMNOSIDASE (EUROFUNG)"/>
    <property type="match status" value="1"/>
</dbReference>
<keyword evidence="9" id="KW-1185">Reference proteome</keyword>
<feature type="domain" description="Alpha-L-rhamnosidase concanavalin-like" evidence="4">
    <location>
        <begin position="352"/>
        <end position="452"/>
    </location>
</feature>
<evidence type="ECO:0000313" key="9">
    <source>
        <dbReference type="Proteomes" id="UP000287224"/>
    </source>
</evidence>
<evidence type="ECO:0000256" key="2">
    <source>
        <dbReference type="ARBA" id="ARBA00012652"/>
    </source>
</evidence>
<dbReference type="EMBL" id="BIFQ01000001">
    <property type="protein sequence ID" value="GCE04683.1"/>
    <property type="molecule type" value="Genomic_DNA"/>
</dbReference>
<dbReference type="InterPro" id="IPR008928">
    <property type="entry name" value="6-hairpin_glycosidase_sf"/>
</dbReference>
<reference evidence="9" key="1">
    <citation type="submission" date="2018-12" db="EMBL/GenBank/DDBJ databases">
        <title>Tengunoibacter tsumagoiensis gen. nov., sp. nov., Dictyobacter kobayashii sp. nov., D. alpinus sp. nov., and D. joshuensis sp. nov. and description of Dictyobacteraceae fam. nov. within the order Ktedonobacterales isolated from Tengu-no-mugimeshi.</title>
        <authorList>
            <person name="Wang C.M."/>
            <person name="Zheng Y."/>
            <person name="Sakai Y."/>
            <person name="Toyoda A."/>
            <person name="Minakuchi Y."/>
            <person name="Abe K."/>
            <person name="Yokota A."/>
            <person name="Yabe S."/>
        </authorList>
    </citation>
    <scope>NUCLEOTIDE SEQUENCE [LARGE SCALE GENOMIC DNA]</scope>
    <source>
        <strain evidence="9">S-27</strain>
    </source>
</reference>
<evidence type="ECO:0000313" key="8">
    <source>
        <dbReference type="EMBL" id="GCE04683.1"/>
    </source>
</evidence>
<comment type="caution">
    <text evidence="8">The sequence shown here is derived from an EMBL/GenBank/DDBJ whole genome shotgun (WGS) entry which is preliminary data.</text>
</comment>
<dbReference type="Pfam" id="PF25788">
    <property type="entry name" value="Ig_Rha78A_N"/>
    <property type="match status" value="1"/>
</dbReference>
<dbReference type="Proteomes" id="UP000287224">
    <property type="component" value="Unassembled WGS sequence"/>
</dbReference>
<sequence length="907" mass="101478">MTTTITPVRLRCEYLDNPSGIDTTQPRLSWQLEATTPGQRSLKQTAYQILVSSSESGLAQGQGDLWDSGKVSSRQSSHIVYAGSVLTSGQQYWWQVRVWDARDEASDFSASASWEMGLLNDGDWQSKWIGLQSSMPAYDAIDVEPMQKLPGLQSSPYLRTIATLPRAVRKARLYVTAKGVYEVHINGQRVGDAYFAPGWTDYQRRIQYQTYDVTAQLQQGENSVAAILGTGWYAGHVGFWIDGNGNNYQHYGSAPRLLLQMQIEYTDGSSQTIISDENWQGALGPIVYSDFLAGETYDARHELAGWDQPTFQADDRWQPVLVEERDAAVRLVAEPAQPIRVTQTLTPQAVTEVSPGVFIYDMGQNMVGWVRLQVAGEAGTRVQLRFVEMLNPDGTIYTTNLRSARQTDTYILKGQGQEIFEPHFTFHGFRYVEISGYPGQPTLETLTGMVAHSDTPPTGSFECSNPMVNQLQKNIVWGQRGNFISVPTDCPQRDERLGWMGDAQIFVRTACYNMDVAAFFTKWMRDVVDAQAPDGGFPGVAPRIVVKVNGAPAWGDAGIIVPWTIYQMYGDTRILEEHYEAMARWLAYLHEANPDLLWKNKRNNDYGDWLSIDADTPKELLGTAYFGYDALLMSRIAHALGRDEDEEKYQRLFKGISEAFTRAYVDEEGYISGGTQTCYVVALQMQLLPEHLRPLAARHLVKEIEKKNGHLSTGFVGVGYLCPVLTNSGYSEVAYQLLNNDTFPSWGYSIKHGATTIWERWDGWTTDKGFQDPGMNSFNHYSLGSVGQWLFQYVAGISTDQQRPGYQHIQLRPYPGDDLTYVKAEFMSIHGRIASAWQKEGGAQTFTVTIPANTTATIALPATSDTQILEGGVPAEEADGVTFVQEEEERMLFELGSGTYSFRLRAS</sequence>
<evidence type="ECO:0000256" key="3">
    <source>
        <dbReference type="ARBA" id="ARBA00022801"/>
    </source>
</evidence>
<feature type="domain" description="Alpha-L-rhamnosidase six-hairpin glycosidase" evidence="6">
    <location>
        <begin position="458"/>
        <end position="794"/>
    </location>
</feature>
<dbReference type="Pfam" id="PF05592">
    <property type="entry name" value="Bac_rhamnosid"/>
    <property type="match status" value="1"/>
</dbReference>
<evidence type="ECO:0000259" key="5">
    <source>
        <dbReference type="Pfam" id="PF08531"/>
    </source>
</evidence>
<dbReference type="Gene3D" id="2.60.420.10">
    <property type="entry name" value="Maltose phosphorylase, domain 3"/>
    <property type="match status" value="1"/>
</dbReference>
<dbReference type="PANTHER" id="PTHR33307:SF6">
    <property type="entry name" value="ALPHA-RHAMNOSIDASE (EUROFUNG)-RELATED"/>
    <property type="match status" value="1"/>
</dbReference>
<name>A0A401ZCX1_9CHLR</name>
<dbReference type="RefSeq" id="WP_126595808.1">
    <property type="nucleotide sequence ID" value="NZ_BIFQ01000001.1"/>
</dbReference>
<protein>
    <recommendedName>
        <fullName evidence="2">alpha-L-rhamnosidase</fullName>
        <ecNumber evidence="2">3.2.1.40</ecNumber>
    </recommendedName>
</protein>
<dbReference type="InterPro" id="IPR035398">
    <property type="entry name" value="Bac_rhamnosid_C"/>
</dbReference>
<evidence type="ECO:0000259" key="7">
    <source>
        <dbReference type="Pfam" id="PF17390"/>
    </source>
</evidence>
<feature type="domain" description="Bacterial alpha-L-rhamnosidase N-terminal" evidence="5">
    <location>
        <begin position="167"/>
        <end position="343"/>
    </location>
</feature>
<dbReference type="EC" id="3.2.1.40" evidence="2"/>
<dbReference type="InterPro" id="IPR013783">
    <property type="entry name" value="Ig-like_fold"/>
</dbReference>